<name>A0ABT5J596_RHOTP</name>
<organism evidence="1 2">
    <name type="scientific">Rhodoplanes tepidamans</name>
    <name type="common">Rhodoplanes cryptolactis</name>
    <dbReference type="NCBI Taxonomy" id="200616"/>
    <lineage>
        <taxon>Bacteria</taxon>
        <taxon>Pseudomonadati</taxon>
        <taxon>Pseudomonadota</taxon>
        <taxon>Alphaproteobacteria</taxon>
        <taxon>Hyphomicrobiales</taxon>
        <taxon>Nitrobacteraceae</taxon>
        <taxon>Rhodoplanes</taxon>
    </lineage>
</organism>
<protein>
    <submittedName>
        <fullName evidence="1">Uncharacterized protein</fullName>
    </submittedName>
</protein>
<accession>A0ABT5J596</accession>
<comment type="caution">
    <text evidence="1">The sequence shown here is derived from an EMBL/GenBank/DDBJ whole genome shotgun (WGS) entry which is preliminary data.</text>
</comment>
<reference evidence="1" key="2">
    <citation type="submission" date="2023-02" db="EMBL/GenBank/DDBJ databases">
        <authorList>
            <person name="Rayyan A."/>
            <person name="Meyer T."/>
            <person name="Kyndt J.A."/>
        </authorList>
    </citation>
    <scope>NUCLEOTIDE SEQUENCE</scope>
    <source>
        <strain evidence="1">DSM 9987</strain>
    </source>
</reference>
<evidence type="ECO:0000313" key="2">
    <source>
        <dbReference type="Proteomes" id="UP001165652"/>
    </source>
</evidence>
<evidence type="ECO:0000313" key="1">
    <source>
        <dbReference type="EMBL" id="MDC7784796.1"/>
    </source>
</evidence>
<keyword evidence="2" id="KW-1185">Reference proteome</keyword>
<sequence>MMDVVSLELPRGPERDYLLQFGVVAVYVACAAAGSPCIIGTSRDLLATAGYWKDHSPVPIEVTVAYWTDSQVSADLVVERLQLLFKERLTPEGRYRVTAEQVRIAIERVSLDAGVRATCHDVAMQRVKAGVERMTTMLAEANKSGHMRWFNRMFKAYRQAAARTGGRTMSYSEALARLRKVMVHRVAAGQSVALTKEVFVQAFPAEFQSVITSTD</sequence>
<dbReference type="RefSeq" id="WP_272775642.1">
    <property type="nucleotide sequence ID" value="NZ_JAQQLI010000003.1"/>
</dbReference>
<proteinExistence type="predicted"/>
<dbReference type="EMBL" id="JAQQLI010000003">
    <property type="protein sequence ID" value="MDC7784796.1"/>
    <property type="molecule type" value="Genomic_DNA"/>
</dbReference>
<gene>
    <name evidence="1" type="ORF">PQJ73_03790</name>
</gene>
<dbReference type="Proteomes" id="UP001165652">
    <property type="component" value="Unassembled WGS sequence"/>
</dbReference>
<reference evidence="1" key="1">
    <citation type="journal article" date="2023" name="Microbiol Resour">
        <title>Genome Sequences of Rhodoplanes serenus and Two Thermotolerant Strains, Rhodoplanes tepidamans and 'Rhodoplanes cryptolactis,' Further Refine the Genus.</title>
        <authorList>
            <person name="Rayyan A.A."/>
            <person name="Kyndt J.A."/>
        </authorList>
    </citation>
    <scope>NUCLEOTIDE SEQUENCE</scope>
    <source>
        <strain evidence="1">DSM 9987</strain>
    </source>
</reference>